<dbReference type="InterPro" id="IPR017451">
    <property type="entry name" value="F-box-assoc_interact_dom"/>
</dbReference>
<dbReference type="NCBIfam" id="TIGR01640">
    <property type="entry name" value="F_box_assoc_1"/>
    <property type="match status" value="1"/>
</dbReference>
<comment type="caution">
    <text evidence="2">The sequence shown here is derived from an EMBL/GenBank/DDBJ whole genome shotgun (WGS) entry which is preliminary data.</text>
</comment>
<evidence type="ECO:0000313" key="3">
    <source>
        <dbReference type="Proteomes" id="UP001341840"/>
    </source>
</evidence>
<name>A0ABU6XWP8_9FABA</name>
<dbReference type="Pfam" id="PF00646">
    <property type="entry name" value="F-box"/>
    <property type="match status" value="1"/>
</dbReference>
<dbReference type="InterPro" id="IPR050796">
    <property type="entry name" value="SCF_F-box_component"/>
</dbReference>
<keyword evidence="3" id="KW-1185">Reference proteome</keyword>
<dbReference type="SUPFAM" id="SSF81383">
    <property type="entry name" value="F-box domain"/>
    <property type="match status" value="1"/>
</dbReference>
<dbReference type="Pfam" id="PF07734">
    <property type="entry name" value="FBA_1"/>
    <property type="match status" value="1"/>
</dbReference>
<reference evidence="2 3" key="1">
    <citation type="journal article" date="2023" name="Plants (Basel)">
        <title>Bridging the Gap: Combining Genomics and Transcriptomics Approaches to Understand Stylosanthes scabra, an Orphan Legume from the Brazilian Caatinga.</title>
        <authorList>
            <person name="Ferreira-Neto J.R.C."/>
            <person name="da Silva M.D."/>
            <person name="Binneck E."/>
            <person name="de Melo N.F."/>
            <person name="da Silva R.H."/>
            <person name="de Melo A.L.T.M."/>
            <person name="Pandolfi V."/>
            <person name="Bustamante F.O."/>
            <person name="Brasileiro-Vidal A.C."/>
            <person name="Benko-Iseppon A.M."/>
        </authorList>
    </citation>
    <scope>NUCLEOTIDE SEQUENCE [LARGE SCALE GENOMIC DNA]</scope>
    <source>
        <tissue evidence="2">Leaves</tissue>
    </source>
</reference>
<dbReference type="PANTHER" id="PTHR31672">
    <property type="entry name" value="BNACNNG10540D PROTEIN"/>
    <property type="match status" value="1"/>
</dbReference>
<proteinExistence type="predicted"/>
<gene>
    <name evidence="2" type="ORF">PIB30_096273</name>
</gene>
<feature type="domain" description="F-box" evidence="1">
    <location>
        <begin position="33"/>
        <end position="79"/>
    </location>
</feature>
<organism evidence="2 3">
    <name type="scientific">Stylosanthes scabra</name>
    <dbReference type="NCBI Taxonomy" id="79078"/>
    <lineage>
        <taxon>Eukaryota</taxon>
        <taxon>Viridiplantae</taxon>
        <taxon>Streptophyta</taxon>
        <taxon>Embryophyta</taxon>
        <taxon>Tracheophyta</taxon>
        <taxon>Spermatophyta</taxon>
        <taxon>Magnoliopsida</taxon>
        <taxon>eudicotyledons</taxon>
        <taxon>Gunneridae</taxon>
        <taxon>Pentapetalae</taxon>
        <taxon>rosids</taxon>
        <taxon>fabids</taxon>
        <taxon>Fabales</taxon>
        <taxon>Fabaceae</taxon>
        <taxon>Papilionoideae</taxon>
        <taxon>50 kb inversion clade</taxon>
        <taxon>dalbergioids sensu lato</taxon>
        <taxon>Dalbergieae</taxon>
        <taxon>Pterocarpus clade</taxon>
        <taxon>Stylosanthes</taxon>
    </lineage>
</organism>
<dbReference type="Gene3D" id="1.20.1280.50">
    <property type="match status" value="1"/>
</dbReference>
<dbReference type="InterPro" id="IPR001810">
    <property type="entry name" value="F-box_dom"/>
</dbReference>
<dbReference type="SMART" id="SM00256">
    <property type="entry name" value="FBOX"/>
    <property type="match status" value="1"/>
</dbReference>
<dbReference type="InterPro" id="IPR006527">
    <property type="entry name" value="F-box-assoc_dom_typ1"/>
</dbReference>
<evidence type="ECO:0000313" key="2">
    <source>
        <dbReference type="EMBL" id="MED6201569.1"/>
    </source>
</evidence>
<sequence>MAKPRDYDETKRKPLSVTRNGIKRLLTSEVTPPQSLLVLPDELIAEILLRVPARNLVRLRSVCRSWRTLISSSQFANEHNPCTGLASPSLEIQGFNPVCGFGYDHVNDKIYTFSPKPSWRTIQDLPGNSIVGHRRGVFVPGTATLNWIRSHDTTLDCFVLSLDLVKESFSEFSLPHKDLDNETILQELCVLRNCLAVCFKHRENGWSVWVMQEYGVTQSWTKFAVIPYHPRLSGDYLRPLCVWGNDVLVVVASSSKMVLYNLDDRSFEFPVIDSSILNPTFDMVVESSFHIYHESLVLPSDRVLRSSSSEMRLIKP</sequence>
<dbReference type="PROSITE" id="PS50181">
    <property type="entry name" value="FBOX"/>
    <property type="match status" value="1"/>
</dbReference>
<dbReference type="InterPro" id="IPR036047">
    <property type="entry name" value="F-box-like_dom_sf"/>
</dbReference>
<dbReference type="CDD" id="cd22157">
    <property type="entry name" value="F-box_AtFBW1-like"/>
    <property type="match status" value="1"/>
</dbReference>
<accession>A0ABU6XWP8</accession>
<protein>
    <recommendedName>
        <fullName evidence="1">F-box domain-containing protein</fullName>
    </recommendedName>
</protein>
<dbReference type="Proteomes" id="UP001341840">
    <property type="component" value="Unassembled WGS sequence"/>
</dbReference>
<evidence type="ECO:0000259" key="1">
    <source>
        <dbReference type="PROSITE" id="PS50181"/>
    </source>
</evidence>
<dbReference type="EMBL" id="JASCZI010213717">
    <property type="protein sequence ID" value="MED6201569.1"/>
    <property type="molecule type" value="Genomic_DNA"/>
</dbReference>